<evidence type="ECO:0000256" key="1">
    <source>
        <dbReference type="SAM" id="MobiDB-lite"/>
    </source>
</evidence>
<feature type="compositionally biased region" description="Polar residues" evidence="1">
    <location>
        <begin position="40"/>
        <end position="51"/>
    </location>
</feature>
<dbReference type="EMBL" id="MU865547">
    <property type="protein sequence ID" value="KAK4221447.1"/>
    <property type="molecule type" value="Genomic_DNA"/>
</dbReference>
<feature type="region of interest" description="Disordered" evidence="1">
    <location>
        <begin position="40"/>
        <end position="61"/>
    </location>
</feature>
<feature type="region of interest" description="Disordered" evidence="1">
    <location>
        <begin position="205"/>
        <end position="264"/>
    </location>
</feature>
<reference evidence="2" key="2">
    <citation type="submission" date="2023-05" db="EMBL/GenBank/DDBJ databases">
        <authorList>
            <consortium name="Lawrence Berkeley National Laboratory"/>
            <person name="Steindorff A."/>
            <person name="Hensen N."/>
            <person name="Bonometti L."/>
            <person name="Westerberg I."/>
            <person name="Brannstrom I.O."/>
            <person name="Guillou S."/>
            <person name="Cros-Aarteil S."/>
            <person name="Calhoun S."/>
            <person name="Haridas S."/>
            <person name="Kuo A."/>
            <person name="Mondo S."/>
            <person name="Pangilinan J."/>
            <person name="Riley R."/>
            <person name="Labutti K."/>
            <person name="Andreopoulos B."/>
            <person name="Lipzen A."/>
            <person name="Chen C."/>
            <person name="Yanf M."/>
            <person name="Daum C."/>
            <person name="Ng V."/>
            <person name="Clum A."/>
            <person name="Ohm R."/>
            <person name="Martin F."/>
            <person name="Silar P."/>
            <person name="Natvig D."/>
            <person name="Lalanne C."/>
            <person name="Gautier V."/>
            <person name="Ament-Velasquez S.L."/>
            <person name="Kruys A."/>
            <person name="Hutchinson M.I."/>
            <person name="Powell A.J."/>
            <person name="Barry K."/>
            <person name="Miller A.N."/>
            <person name="Grigoriev I.V."/>
            <person name="Debuchy R."/>
            <person name="Gladieux P."/>
            <person name="Thoren M.H."/>
            <person name="Johannesson H."/>
        </authorList>
    </citation>
    <scope>NUCLEOTIDE SEQUENCE</scope>
    <source>
        <strain evidence="2">CBS 990.96</strain>
    </source>
</reference>
<name>A0AAN6YRH9_9PEZI</name>
<comment type="caution">
    <text evidence="2">The sequence shown here is derived from an EMBL/GenBank/DDBJ whole genome shotgun (WGS) entry which is preliminary data.</text>
</comment>
<reference evidence="2" key="1">
    <citation type="journal article" date="2023" name="Mol. Phylogenet. Evol.">
        <title>Genome-scale phylogeny and comparative genomics of the fungal order Sordariales.</title>
        <authorList>
            <person name="Hensen N."/>
            <person name="Bonometti L."/>
            <person name="Westerberg I."/>
            <person name="Brannstrom I.O."/>
            <person name="Guillou S."/>
            <person name="Cros-Aarteil S."/>
            <person name="Calhoun S."/>
            <person name="Haridas S."/>
            <person name="Kuo A."/>
            <person name="Mondo S."/>
            <person name="Pangilinan J."/>
            <person name="Riley R."/>
            <person name="LaButti K."/>
            <person name="Andreopoulos B."/>
            <person name="Lipzen A."/>
            <person name="Chen C."/>
            <person name="Yan M."/>
            <person name="Daum C."/>
            <person name="Ng V."/>
            <person name="Clum A."/>
            <person name="Steindorff A."/>
            <person name="Ohm R.A."/>
            <person name="Martin F."/>
            <person name="Silar P."/>
            <person name="Natvig D.O."/>
            <person name="Lalanne C."/>
            <person name="Gautier V."/>
            <person name="Ament-Velasquez S.L."/>
            <person name="Kruys A."/>
            <person name="Hutchinson M.I."/>
            <person name="Powell A.J."/>
            <person name="Barry K."/>
            <person name="Miller A.N."/>
            <person name="Grigoriev I.V."/>
            <person name="Debuchy R."/>
            <person name="Gladieux P."/>
            <person name="Hiltunen Thoren M."/>
            <person name="Johannesson H."/>
        </authorList>
    </citation>
    <scope>NUCLEOTIDE SEQUENCE</scope>
    <source>
        <strain evidence="2">CBS 990.96</strain>
    </source>
</reference>
<sequence>MQQIVQPAQVTITRTTCRSSVPDLILLRHVTWYRLPIPSQRTTSNRSSRPNAQARIRLQDSPRGLWQRLERSVGASPTAASPDNKVLANTQTSAEAQASLKSTVSHFQMGNKKVLSMHRRVPKKILTRSTEGRKAHSPDIILTTDENQDCFQEDPREQDDTYELVDEYLEQLRQEEEWLEHLKNEYGVDLDGKGHGMKKELEDGLRADWGETDTTTQTPLSVQASVRDHETRQDLAQGRGESPLEVGRLTAPIQVPSNAAAPRA</sequence>
<dbReference type="AlphaFoldDB" id="A0AAN6YRH9"/>
<proteinExistence type="predicted"/>
<evidence type="ECO:0000313" key="3">
    <source>
        <dbReference type="Proteomes" id="UP001301958"/>
    </source>
</evidence>
<organism evidence="2 3">
    <name type="scientific">Podospora fimiseda</name>
    <dbReference type="NCBI Taxonomy" id="252190"/>
    <lineage>
        <taxon>Eukaryota</taxon>
        <taxon>Fungi</taxon>
        <taxon>Dikarya</taxon>
        <taxon>Ascomycota</taxon>
        <taxon>Pezizomycotina</taxon>
        <taxon>Sordariomycetes</taxon>
        <taxon>Sordariomycetidae</taxon>
        <taxon>Sordariales</taxon>
        <taxon>Podosporaceae</taxon>
        <taxon>Podospora</taxon>
    </lineage>
</organism>
<gene>
    <name evidence="2" type="ORF">QBC38DRAFT_449174</name>
</gene>
<evidence type="ECO:0000313" key="2">
    <source>
        <dbReference type="EMBL" id="KAK4221447.1"/>
    </source>
</evidence>
<keyword evidence="3" id="KW-1185">Reference proteome</keyword>
<dbReference type="Proteomes" id="UP001301958">
    <property type="component" value="Unassembled WGS sequence"/>
</dbReference>
<accession>A0AAN6YRH9</accession>
<feature type="compositionally biased region" description="Polar residues" evidence="1">
    <location>
        <begin position="212"/>
        <end position="224"/>
    </location>
</feature>
<protein>
    <submittedName>
        <fullName evidence="2">Uncharacterized protein</fullName>
    </submittedName>
</protein>